<dbReference type="GO" id="GO:0016979">
    <property type="term" value="F:lipoate-protein ligase activity"/>
    <property type="evidence" value="ECO:0007669"/>
    <property type="project" value="UniProtKB-EC"/>
</dbReference>
<proteinExistence type="predicted"/>
<feature type="domain" description="BPL/LPL catalytic" evidence="8">
    <location>
        <begin position="24"/>
        <end position="209"/>
    </location>
</feature>
<dbReference type="InterPro" id="IPR004143">
    <property type="entry name" value="BPL_LPL_catalytic"/>
</dbReference>
<evidence type="ECO:0000259" key="8">
    <source>
        <dbReference type="PROSITE" id="PS51733"/>
    </source>
</evidence>
<keyword evidence="6" id="KW-0067">ATP-binding</keyword>
<dbReference type="Pfam" id="PF10437">
    <property type="entry name" value="Lip_prot_lig_C"/>
    <property type="match status" value="1"/>
</dbReference>
<evidence type="ECO:0000256" key="1">
    <source>
        <dbReference type="ARBA" id="ARBA00005085"/>
    </source>
</evidence>
<dbReference type="UniPathway" id="UPA00537">
    <property type="reaction ID" value="UER00594"/>
</dbReference>
<dbReference type="OrthoDB" id="9788148at2"/>
<dbReference type="Gene3D" id="3.30.390.50">
    <property type="entry name" value="CO dehydrogenase flavoprotein, C-terminal domain"/>
    <property type="match status" value="1"/>
</dbReference>
<organism evidence="9 10">
    <name type="scientific">Acetoanaerobium noterae</name>
    <dbReference type="NCBI Taxonomy" id="745369"/>
    <lineage>
        <taxon>Bacteria</taxon>
        <taxon>Bacillati</taxon>
        <taxon>Bacillota</taxon>
        <taxon>Clostridia</taxon>
        <taxon>Peptostreptococcales</taxon>
        <taxon>Filifactoraceae</taxon>
        <taxon>Acetoanaerobium</taxon>
    </lineage>
</organism>
<protein>
    <recommendedName>
        <fullName evidence="3">lipoate--protein ligase</fullName>
        <ecNumber evidence="3">6.3.1.20</ecNumber>
    </recommendedName>
</protein>
<evidence type="ECO:0000313" key="10">
    <source>
        <dbReference type="Proteomes" id="UP000243406"/>
    </source>
</evidence>
<evidence type="ECO:0000313" key="9">
    <source>
        <dbReference type="EMBL" id="SKB31040.1"/>
    </source>
</evidence>
<evidence type="ECO:0000256" key="6">
    <source>
        <dbReference type="ARBA" id="ARBA00022840"/>
    </source>
</evidence>
<dbReference type="GO" id="GO:0005737">
    <property type="term" value="C:cytoplasm"/>
    <property type="evidence" value="ECO:0007669"/>
    <property type="project" value="TreeGrafter"/>
</dbReference>
<dbReference type="PANTHER" id="PTHR12561">
    <property type="entry name" value="LIPOATE-PROTEIN LIGASE"/>
    <property type="match status" value="1"/>
</dbReference>
<dbReference type="PANTHER" id="PTHR12561:SF3">
    <property type="entry name" value="LIPOYLTRANSFERASE 1, MITOCHONDRIAL"/>
    <property type="match status" value="1"/>
</dbReference>
<evidence type="ECO:0000256" key="7">
    <source>
        <dbReference type="ARBA" id="ARBA00048037"/>
    </source>
</evidence>
<dbReference type="SUPFAM" id="SSF55681">
    <property type="entry name" value="Class II aaRS and biotin synthetases"/>
    <property type="match status" value="1"/>
</dbReference>
<reference evidence="10" key="1">
    <citation type="submission" date="2017-02" db="EMBL/GenBank/DDBJ databases">
        <authorList>
            <person name="Varghese N."/>
            <person name="Submissions S."/>
        </authorList>
    </citation>
    <scope>NUCLEOTIDE SEQUENCE [LARGE SCALE GENOMIC DNA]</scope>
    <source>
        <strain evidence="10">ATCC 35199</strain>
    </source>
</reference>
<sequence length="330" mass="37547">MIHVVNTSNNPFFNHALEEYFLSEYDEEIFTIWINRPSILIGRNQNTFAEINSAYVSENNIDVVRRLSGGGAVYNDLGNMNFTFISKKSDDHSFSRFASPVIDALKSLDVDAQFTGRNDITIEGKKISGNAQYFYEDKVLHHGTLLYDVKMDKLTKALNTHPLKFQNKAVKSVSSRVANITDYLENKMDLHDFKTYLENYIKDTYSIKSSYILTSSDIEKIEEIAQKRFRTASWNFGKNTSYNISTSTIAPSGIIDFNFTLDNTAISSFKIFGDFFGERPIEDLENLILGLDLKKEIICEALADIDISDFIMGVDNNTFISALFETKSMK</sequence>
<comment type="pathway">
    <text evidence="1">Protein modification; protein lipoylation via exogenous pathway; protein N(6)-(lipoyl)lysine from lipoate: step 2/2.</text>
</comment>
<accession>A0A1T5A7Z5</accession>
<dbReference type="RefSeq" id="WP_079588786.1">
    <property type="nucleotide sequence ID" value="NZ_FUYN01000001.1"/>
</dbReference>
<dbReference type="SUPFAM" id="SSF82649">
    <property type="entry name" value="SufE/NifU"/>
    <property type="match status" value="1"/>
</dbReference>
<evidence type="ECO:0000256" key="4">
    <source>
        <dbReference type="ARBA" id="ARBA00022598"/>
    </source>
</evidence>
<evidence type="ECO:0000256" key="2">
    <source>
        <dbReference type="ARBA" id="ARBA00005124"/>
    </source>
</evidence>
<dbReference type="GO" id="GO:0005524">
    <property type="term" value="F:ATP binding"/>
    <property type="evidence" value="ECO:0007669"/>
    <property type="project" value="UniProtKB-KW"/>
</dbReference>
<name>A0A1T5A7Z5_9FIRM</name>
<dbReference type="Gene3D" id="3.30.930.10">
    <property type="entry name" value="Bira Bifunctional Protein, Domain 2"/>
    <property type="match status" value="1"/>
</dbReference>
<dbReference type="Pfam" id="PF21948">
    <property type="entry name" value="LplA-B_cat"/>
    <property type="match status" value="1"/>
</dbReference>
<dbReference type="NCBIfam" id="TIGR00545">
    <property type="entry name" value="lipoyltrans"/>
    <property type="match status" value="1"/>
</dbReference>
<comment type="catalytic activity">
    <reaction evidence="7">
        <text>L-lysyl-[lipoyl-carrier protein] + (R)-lipoate + ATP = N(6)-[(R)-lipoyl]-L-lysyl-[lipoyl-carrier protein] + AMP + diphosphate + H(+)</text>
        <dbReference type="Rhea" id="RHEA:49288"/>
        <dbReference type="Rhea" id="RHEA-COMP:10500"/>
        <dbReference type="Rhea" id="RHEA-COMP:10502"/>
        <dbReference type="ChEBI" id="CHEBI:15378"/>
        <dbReference type="ChEBI" id="CHEBI:29969"/>
        <dbReference type="ChEBI" id="CHEBI:30616"/>
        <dbReference type="ChEBI" id="CHEBI:33019"/>
        <dbReference type="ChEBI" id="CHEBI:83088"/>
        <dbReference type="ChEBI" id="CHEBI:83099"/>
        <dbReference type="ChEBI" id="CHEBI:456215"/>
        <dbReference type="EC" id="6.3.1.20"/>
    </reaction>
</comment>
<gene>
    <name evidence="9" type="ORF">SAMN02745120_0850</name>
</gene>
<comment type="pathway">
    <text evidence="2">Protein modification; protein lipoylation via exogenous pathway; protein N(6)-(lipoyl)lysine from lipoate: step 1/2.</text>
</comment>
<keyword evidence="4 9" id="KW-0436">Ligase</keyword>
<dbReference type="InterPro" id="IPR045864">
    <property type="entry name" value="aa-tRNA-synth_II/BPL/LPL"/>
</dbReference>
<evidence type="ECO:0000256" key="3">
    <source>
        <dbReference type="ARBA" id="ARBA00012367"/>
    </source>
</evidence>
<dbReference type="EC" id="6.3.1.20" evidence="3"/>
<dbReference type="Proteomes" id="UP000243406">
    <property type="component" value="Unassembled WGS sequence"/>
</dbReference>
<keyword evidence="10" id="KW-1185">Reference proteome</keyword>
<evidence type="ECO:0000256" key="5">
    <source>
        <dbReference type="ARBA" id="ARBA00022741"/>
    </source>
</evidence>
<dbReference type="GO" id="GO:0017118">
    <property type="term" value="F:lipoyltransferase activity"/>
    <property type="evidence" value="ECO:0007669"/>
    <property type="project" value="TreeGrafter"/>
</dbReference>
<dbReference type="GO" id="GO:0009249">
    <property type="term" value="P:protein lipoylation"/>
    <property type="evidence" value="ECO:0007669"/>
    <property type="project" value="InterPro"/>
</dbReference>
<dbReference type="EMBL" id="FUYN01000001">
    <property type="protein sequence ID" value="SKB31040.1"/>
    <property type="molecule type" value="Genomic_DNA"/>
</dbReference>
<dbReference type="AlphaFoldDB" id="A0A1T5A7Z5"/>
<dbReference type="PROSITE" id="PS51733">
    <property type="entry name" value="BPL_LPL_CATALYTIC"/>
    <property type="match status" value="1"/>
</dbReference>
<dbReference type="CDD" id="cd16443">
    <property type="entry name" value="LplA"/>
    <property type="match status" value="1"/>
</dbReference>
<dbReference type="InterPro" id="IPR004562">
    <property type="entry name" value="LipoylTrfase_LipoateP_Ligase"/>
</dbReference>
<keyword evidence="5" id="KW-0547">Nucleotide-binding</keyword>
<dbReference type="InterPro" id="IPR019491">
    <property type="entry name" value="Lipoate_protein_ligase_C"/>
</dbReference>